<keyword evidence="2" id="KW-1185">Reference proteome</keyword>
<protein>
    <submittedName>
        <fullName evidence="1">Uncharacterized protein</fullName>
    </submittedName>
</protein>
<organism evidence="1 2">
    <name type="scientific">Ferrimonas lipolytica</name>
    <dbReference type="NCBI Taxonomy" id="2724191"/>
    <lineage>
        <taxon>Bacteria</taxon>
        <taxon>Pseudomonadati</taxon>
        <taxon>Pseudomonadota</taxon>
        <taxon>Gammaproteobacteria</taxon>
        <taxon>Alteromonadales</taxon>
        <taxon>Ferrimonadaceae</taxon>
        <taxon>Ferrimonas</taxon>
    </lineage>
</organism>
<dbReference type="KEGG" id="fes:HER31_09305"/>
<sequence>MLDNMLTEQVQLGFDIATSVTIIGALLSWGWESRRRASKERQLGLHEQARVASLEKVQSIVSEFETAFSDLVQAAHQFQAPIRRRINVSSDNPFERLQQYITKNPESIDQFTERLAEIRLGVDGYYEAIQKRRYSLVPVLDSLPGGKEFLASLQKDIQEIGDAHDQINSGYVALLKEFHAAAQKCEQIISETEFENPDDVSDKEKIQCLLDSNAYRQAAYWLVSDKDYDSWTNGFIPTDAKQEFEQRREDKTLLENDDLLFNVYVNLASYIIKQPNASYAEILWLASKQVGQTTTECKDILIKLSALTHKLLVNNEDTELKKIIELYESDEYLGRETSIR</sequence>
<reference evidence="1 2" key="1">
    <citation type="submission" date="2020-04" db="EMBL/GenBank/DDBJ databases">
        <title>Ferrimonas sp. S7 isolated from sea water.</title>
        <authorList>
            <person name="Bae S.S."/>
            <person name="Baek K."/>
        </authorList>
    </citation>
    <scope>NUCLEOTIDE SEQUENCE [LARGE SCALE GENOMIC DNA]</scope>
    <source>
        <strain evidence="1 2">S7</strain>
    </source>
</reference>
<name>A0A6H1UFG3_9GAMM</name>
<accession>A0A6H1UFG3</accession>
<evidence type="ECO:0000313" key="2">
    <source>
        <dbReference type="Proteomes" id="UP000501602"/>
    </source>
</evidence>
<dbReference type="RefSeq" id="WP_168660324.1">
    <property type="nucleotide sequence ID" value="NZ_CP051180.1"/>
</dbReference>
<gene>
    <name evidence="1" type="ORF">HER31_09305</name>
</gene>
<dbReference type="EMBL" id="CP051180">
    <property type="protein sequence ID" value="QIZ77063.1"/>
    <property type="molecule type" value="Genomic_DNA"/>
</dbReference>
<dbReference type="Proteomes" id="UP000501602">
    <property type="component" value="Chromosome"/>
</dbReference>
<evidence type="ECO:0000313" key="1">
    <source>
        <dbReference type="EMBL" id="QIZ77063.1"/>
    </source>
</evidence>
<proteinExistence type="predicted"/>
<dbReference type="AlphaFoldDB" id="A0A6H1UFG3"/>